<evidence type="ECO:0000256" key="2">
    <source>
        <dbReference type="SAM" id="SignalP"/>
    </source>
</evidence>
<feature type="compositionally biased region" description="Polar residues" evidence="1">
    <location>
        <begin position="239"/>
        <end position="250"/>
    </location>
</feature>
<evidence type="ECO:0000256" key="1">
    <source>
        <dbReference type="SAM" id="MobiDB-lite"/>
    </source>
</evidence>
<feature type="region of interest" description="Disordered" evidence="1">
    <location>
        <begin position="225"/>
        <end position="250"/>
    </location>
</feature>
<keyword evidence="4" id="KW-0346">Stress response</keyword>
<dbReference type="PANTHER" id="PTHR39200">
    <property type="entry name" value="HYPOTHETICAL EXPORTED PROTEIN"/>
    <property type="match status" value="1"/>
</dbReference>
<keyword evidence="2" id="KW-0732">Signal</keyword>
<protein>
    <submittedName>
        <fullName evidence="4">Ribosomal 50S subunit-recycling heat shock protein</fullName>
    </submittedName>
</protein>
<sequence>MKKTQFLWLFGLFFVLTANSQTKTENRTVGAFSKIESSGSSKIILVSSDSNTLTLEGDEKSLQYLVTEVKGNTLKIYYESNKKISFKGGSVTVRVPFKKLDGVSLSGSGNISSDATIKTDNFAASLNGSGKINLNVASTGNASAKLDGSGKLELYLTTNKTSAEINGSGKLTLKGKTSSFTGNVNGSGQLNASEFTSETSDVSVHGSGNLMTATTGTLTASVHGSGSVKYNGEPKKLNKNVNGSGKVSKS</sequence>
<name>A0ABR6DUI0_9FLAO</name>
<dbReference type="PANTHER" id="PTHR39200:SF1">
    <property type="entry name" value="AUTO-TRANSPORTER ADHESIN HEAD GIN DOMAIN-CONTAINING PROTEIN-RELATED"/>
    <property type="match status" value="1"/>
</dbReference>
<feature type="signal peptide" evidence="2">
    <location>
        <begin position="1"/>
        <end position="20"/>
    </location>
</feature>
<keyword evidence="5" id="KW-1185">Reference proteome</keyword>
<dbReference type="Pfam" id="PF10988">
    <property type="entry name" value="DUF2807"/>
    <property type="match status" value="1"/>
</dbReference>
<dbReference type="Gene3D" id="2.160.20.120">
    <property type="match status" value="1"/>
</dbReference>
<feature type="chain" id="PRO_5046264280" evidence="2">
    <location>
        <begin position="21"/>
        <end position="250"/>
    </location>
</feature>
<proteinExistence type="predicted"/>
<evidence type="ECO:0000313" key="5">
    <source>
        <dbReference type="Proteomes" id="UP000555003"/>
    </source>
</evidence>
<comment type="caution">
    <text evidence="4">The sequence shown here is derived from an EMBL/GenBank/DDBJ whole genome shotgun (WGS) entry which is preliminary data.</text>
</comment>
<dbReference type="InterPro" id="IPR021255">
    <property type="entry name" value="DUF2807"/>
</dbReference>
<gene>
    <name evidence="4" type="ORF">GGR22_003108</name>
</gene>
<dbReference type="RefSeq" id="WP_182494353.1">
    <property type="nucleotide sequence ID" value="NZ_JACJIS010000004.1"/>
</dbReference>
<evidence type="ECO:0000313" key="4">
    <source>
        <dbReference type="EMBL" id="MBA9074931.1"/>
    </source>
</evidence>
<evidence type="ECO:0000259" key="3">
    <source>
        <dbReference type="Pfam" id="PF10988"/>
    </source>
</evidence>
<feature type="domain" description="Putative auto-transporter adhesin head GIN" evidence="3">
    <location>
        <begin position="31"/>
        <end position="154"/>
    </location>
</feature>
<accession>A0ABR6DUI0</accession>
<reference evidence="4 5" key="1">
    <citation type="submission" date="2020-08" db="EMBL/GenBank/DDBJ databases">
        <title>Genomic Encyclopedia of Type Strains, Phase IV (KMG-IV): sequencing the most valuable type-strain genomes for metagenomic binning, comparative biology and taxonomic classification.</title>
        <authorList>
            <person name="Goeker M."/>
        </authorList>
    </citation>
    <scope>NUCLEOTIDE SEQUENCE [LARGE SCALE GENOMIC DNA]</scope>
    <source>
        <strain evidence="4 5">DSM 100397</strain>
    </source>
</reference>
<dbReference type="Proteomes" id="UP000555003">
    <property type="component" value="Unassembled WGS sequence"/>
</dbReference>
<organism evidence="4 5">
    <name type="scientific">Flavobacterium gossypii</name>
    <dbReference type="NCBI Taxonomy" id="1646119"/>
    <lineage>
        <taxon>Bacteria</taxon>
        <taxon>Pseudomonadati</taxon>
        <taxon>Bacteroidota</taxon>
        <taxon>Flavobacteriia</taxon>
        <taxon>Flavobacteriales</taxon>
        <taxon>Flavobacteriaceae</taxon>
        <taxon>Flavobacterium</taxon>
    </lineage>
</organism>
<dbReference type="EMBL" id="JACJIS010000004">
    <property type="protein sequence ID" value="MBA9074931.1"/>
    <property type="molecule type" value="Genomic_DNA"/>
</dbReference>